<dbReference type="InterPro" id="IPR000182">
    <property type="entry name" value="GNAT_dom"/>
</dbReference>
<comment type="caution">
    <text evidence="2">The sequence shown here is derived from an EMBL/GenBank/DDBJ whole genome shotgun (WGS) entry which is preliminary data.</text>
</comment>
<proteinExistence type="predicted"/>
<evidence type="ECO:0000313" key="2">
    <source>
        <dbReference type="EMBL" id="KAL1401930.1"/>
    </source>
</evidence>
<dbReference type="Proteomes" id="UP001562425">
    <property type="component" value="Unassembled WGS sequence"/>
</dbReference>
<reference evidence="2 3" key="1">
    <citation type="submission" date="2024-05" db="EMBL/GenBank/DDBJ databases">
        <title>Culex pipiens pipiens assembly and annotation.</title>
        <authorList>
            <person name="Alout H."/>
            <person name="Durand T."/>
        </authorList>
    </citation>
    <scope>NUCLEOTIDE SEQUENCE [LARGE SCALE GENOMIC DNA]</scope>
    <source>
        <strain evidence="2">HA-2024</strain>
        <tissue evidence="2">Whole body</tissue>
    </source>
</reference>
<dbReference type="PANTHER" id="PTHR20958:SF10">
    <property type="entry name" value="GH05617P-RELATED"/>
    <property type="match status" value="1"/>
</dbReference>
<dbReference type="InterPro" id="IPR016181">
    <property type="entry name" value="Acyl_CoA_acyltransferase"/>
</dbReference>
<sequence>MSAQDKLVPIPSEHWPELRDLYRADWPKHEVAFNTIQNYINWVKIDPRIRNLEVVSLNGSWRQNGTYLVLDRNQVFPYTLEESCDSLRRAFQLLDWDYSHLVCSLRECHRLALDDVQKPMQLEGKLKHFWYHPAHLFYLPKEECLRFEMDLPAGLRLAKLGIEHGLYANRIWPHRSEASEYFFKRLAAWNVSIGLFNESGELLAWCFQWPTGAIGPLEVHPDHYRKGYGTIIAKAIAKEVAEAGFNCYGTVRVENEASAAMFTKLGFRPVDCHNFVRNKARKLCEWAD</sequence>
<keyword evidence="3" id="KW-1185">Reference proteome</keyword>
<evidence type="ECO:0000259" key="1">
    <source>
        <dbReference type="PROSITE" id="PS51186"/>
    </source>
</evidence>
<feature type="domain" description="N-acetyltransferase" evidence="1">
    <location>
        <begin position="153"/>
        <end position="285"/>
    </location>
</feature>
<protein>
    <recommendedName>
        <fullName evidence="1">N-acetyltransferase domain-containing protein</fullName>
    </recommendedName>
</protein>
<organism evidence="2 3">
    <name type="scientific">Culex pipiens pipiens</name>
    <name type="common">Northern house mosquito</name>
    <dbReference type="NCBI Taxonomy" id="38569"/>
    <lineage>
        <taxon>Eukaryota</taxon>
        <taxon>Metazoa</taxon>
        <taxon>Ecdysozoa</taxon>
        <taxon>Arthropoda</taxon>
        <taxon>Hexapoda</taxon>
        <taxon>Insecta</taxon>
        <taxon>Pterygota</taxon>
        <taxon>Neoptera</taxon>
        <taxon>Endopterygota</taxon>
        <taxon>Diptera</taxon>
        <taxon>Nematocera</taxon>
        <taxon>Culicoidea</taxon>
        <taxon>Culicidae</taxon>
        <taxon>Culicinae</taxon>
        <taxon>Culicini</taxon>
        <taxon>Culex</taxon>
        <taxon>Culex</taxon>
    </lineage>
</organism>
<dbReference type="SUPFAM" id="SSF55729">
    <property type="entry name" value="Acyl-CoA N-acyltransferases (Nat)"/>
    <property type="match status" value="1"/>
</dbReference>
<dbReference type="InterPro" id="IPR013653">
    <property type="entry name" value="GCN5-like_dom"/>
</dbReference>
<accession>A0ABD1DRX1</accession>
<dbReference type="Pfam" id="PF08445">
    <property type="entry name" value="FR47"/>
    <property type="match status" value="1"/>
</dbReference>
<name>A0ABD1DRX1_CULPP</name>
<evidence type="ECO:0000313" key="3">
    <source>
        <dbReference type="Proteomes" id="UP001562425"/>
    </source>
</evidence>
<gene>
    <name evidence="2" type="ORF">pipiens_006308</name>
</gene>
<dbReference type="Gene3D" id="3.40.630.30">
    <property type="match status" value="2"/>
</dbReference>
<dbReference type="EMBL" id="JBEHCU010003877">
    <property type="protein sequence ID" value="KAL1401930.1"/>
    <property type="molecule type" value="Genomic_DNA"/>
</dbReference>
<dbReference type="PANTHER" id="PTHR20958">
    <property type="entry name" value="GLYCINE N-ACYLTRANSFERASE-LIKE PROTEIN"/>
    <property type="match status" value="1"/>
</dbReference>
<dbReference type="PROSITE" id="PS51186">
    <property type="entry name" value="GNAT"/>
    <property type="match status" value="1"/>
</dbReference>
<dbReference type="AlphaFoldDB" id="A0ABD1DRX1"/>
<dbReference type="InterPro" id="IPR053225">
    <property type="entry name" value="Acyl-CoA_N-acyltransferase"/>
</dbReference>